<proteinExistence type="predicted"/>
<feature type="compositionally biased region" description="Acidic residues" evidence="2">
    <location>
        <begin position="131"/>
        <end position="152"/>
    </location>
</feature>
<feature type="coiled-coil region" evidence="1">
    <location>
        <begin position="352"/>
        <end position="435"/>
    </location>
</feature>
<feature type="region of interest" description="Disordered" evidence="2">
    <location>
        <begin position="1"/>
        <end position="250"/>
    </location>
</feature>
<evidence type="ECO:0000256" key="1">
    <source>
        <dbReference type="SAM" id="Coils"/>
    </source>
</evidence>
<feature type="compositionally biased region" description="Low complexity" evidence="2">
    <location>
        <begin position="76"/>
        <end position="87"/>
    </location>
</feature>
<feature type="compositionally biased region" description="Polar residues" evidence="2">
    <location>
        <begin position="497"/>
        <end position="529"/>
    </location>
</feature>
<keyword evidence="1" id="KW-0175">Coiled coil</keyword>
<evidence type="ECO:0000313" key="4">
    <source>
        <dbReference type="Proteomes" id="UP001303473"/>
    </source>
</evidence>
<evidence type="ECO:0000313" key="3">
    <source>
        <dbReference type="EMBL" id="KAK3946405.1"/>
    </source>
</evidence>
<feature type="compositionally biased region" description="Basic residues" evidence="2">
    <location>
        <begin position="42"/>
        <end position="54"/>
    </location>
</feature>
<dbReference type="AlphaFoldDB" id="A0AAN6NIF4"/>
<feature type="region of interest" description="Disordered" evidence="2">
    <location>
        <begin position="297"/>
        <end position="340"/>
    </location>
</feature>
<sequence length="547" mass="62160">MMPEEEEGTGDSEPSSTWELAEQQHHEIAAELGVSPGPATARRPHTPPNRRPRSFHGPYQQHQYVSPHHRQGHSRSSSLTSPTLPSPINIHHLGIGPPSPLFPLARQFSTPLMRSPPRGLERTPYSTLGYADDELSEEEEVEEREDGIDDEERYGGDHPGFDGSDERQQQSHRQDDGQYYELDEHQHQHQDGDDEENYETDAHRQQYHDRQHHAAETYDEHEPEQEPEGERPEEDPELNELSGLTQDSRDVLLDRLSDLMERLSRPTPGGRVAGLLHEAEMISELHAKVDEMEELLAGGSIAGTQEQPMQEGSEHGSWQDEGEQPEETLPAPHQLQNVSATKSVCAECEKTKAQKRQNDEAVERVMEEAEQLNAELVAVLERLEQRREESDHLHEIMVDRAEAAAARILELEKEVADLEEELASNESELKHLRLQLRAVETLYHDSAPPTGGDPDLVESIENWKADWARLREKMSTQRTPRRSRPDKEGTPPEKDTTVTSMTTQTGFPNPHYQTPTNNRFQTPTNNRFQRPSRPPKSKDGRHENAVS</sequence>
<accession>A0AAN6NIF4</accession>
<keyword evidence="4" id="KW-1185">Reference proteome</keyword>
<evidence type="ECO:0000256" key="2">
    <source>
        <dbReference type="SAM" id="MobiDB-lite"/>
    </source>
</evidence>
<feature type="compositionally biased region" description="Basic and acidic residues" evidence="2">
    <location>
        <begin position="483"/>
        <end position="496"/>
    </location>
</feature>
<feature type="compositionally biased region" description="Basic and acidic residues" evidence="2">
    <location>
        <begin position="153"/>
        <end position="191"/>
    </location>
</feature>
<name>A0AAN6NIF4_9PEZI</name>
<comment type="caution">
    <text evidence="3">The sequence shown here is derived from an EMBL/GenBank/DDBJ whole genome shotgun (WGS) entry which is preliminary data.</text>
</comment>
<dbReference type="EMBL" id="MU853752">
    <property type="protein sequence ID" value="KAK3946405.1"/>
    <property type="molecule type" value="Genomic_DNA"/>
</dbReference>
<feature type="region of interest" description="Disordered" evidence="2">
    <location>
        <begin position="471"/>
        <end position="547"/>
    </location>
</feature>
<protein>
    <submittedName>
        <fullName evidence="3">Uncharacterized protein</fullName>
    </submittedName>
</protein>
<feature type="compositionally biased region" description="Acidic residues" evidence="2">
    <location>
        <begin position="1"/>
        <end position="10"/>
    </location>
</feature>
<gene>
    <name evidence="3" type="ORF">QBC46DRAFT_5406</name>
</gene>
<feature type="compositionally biased region" description="Basic and acidic residues" evidence="2">
    <location>
        <begin position="200"/>
        <end position="220"/>
    </location>
</feature>
<feature type="compositionally biased region" description="Basic and acidic residues" evidence="2">
    <location>
        <begin position="536"/>
        <end position="547"/>
    </location>
</feature>
<feature type="compositionally biased region" description="Acidic residues" evidence="2">
    <location>
        <begin position="221"/>
        <end position="238"/>
    </location>
</feature>
<reference evidence="4" key="1">
    <citation type="journal article" date="2023" name="Mol. Phylogenet. Evol.">
        <title>Genome-scale phylogeny and comparative genomics of the fungal order Sordariales.</title>
        <authorList>
            <person name="Hensen N."/>
            <person name="Bonometti L."/>
            <person name="Westerberg I."/>
            <person name="Brannstrom I.O."/>
            <person name="Guillou S."/>
            <person name="Cros-Aarteil S."/>
            <person name="Calhoun S."/>
            <person name="Haridas S."/>
            <person name="Kuo A."/>
            <person name="Mondo S."/>
            <person name="Pangilinan J."/>
            <person name="Riley R."/>
            <person name="LaButti K."/>
            <person name="Andreopoulos B."/>
            <person name="Lipzen A."/>
            <person name="Chen C."/>
            <person name="Yan M."/>
            <person name="Daum C."/>
            <person name="Ng V."/>
            <person name="Clum A."/>
            <person name="Steindorff A."/>
            <person name="Ohm R.A."/>
            <person name="Martin F."/>
            <person name="Silar P."/>
            <person name="Natvig D.O."/>
            <person name="Lalanne C."/>
            <person name="Gautier V."/>
            <person name="Ament-Velasquez S.L."/>
            <person name="Kruys A."/>
            <person name="Hutchinson M.I."/>
            <person name="Powell A.J."/>
            <person name="Barry K."/>
            <person name="Miller A.N."/>
            <person name="Grigoriev I.V."/>
            <person name="Debuchy R."/>
            <person name="Gladieux P."/>
            <person name="Hiltunen Thoren M."/>
            <person name="Johannesson H."/>
        </authorList>
    </citation>
    <scope>NUCLEOTIDE SEQUENCE [LARGE SCALE GENOMIC DNA]</scope>
    <source>
        <strain evidence="4">CBS 340.73</strain>
    </source>
</reference>
<dbReference type="Proteomes" id="UP001303473">
    <property type="component" value="Unassembled WGS sequence"/>
</dbReference>
<organism evidence="3 4">
    <name type="scientific">Diplogelasinospora grovesii</name>
    <dbReference type="NCBI Taxonomy" id="303347"/>
    <lineage>
        <taxon>Eukaryota</taxon>
        <taxon>Fungi</taxon>
        <taxon>Dikarya</taxon>
        <taxon>Ascomycota</taxon>
        <taxon>Pezizomycotina</taxon>
        <taxon>Sordariomycetes</taxon>
        <taxon>Sordariomycetidae</taxon>
        <taxon>Sordariales</taxon>
        <taxon>Diplogelasinosporaceae</taxon>
        <taxon>Diplogelasinospora</taxon>
    </lineage>
</organism>